<dbReference type="OrthoDB" id="10262250at2759"/>
<evidence type="ECO:0000256" key="5">
    <source>
        <dbReference type="ARBA" id="ARBA00023002"/>
    </source>
</evidence>
<evidence type="ECO:0000256" key="3">
    <source>
        <dbReference type="ARBA" id="ARBA00022643"/>
    </source>
</evidence>
<dbReference type="InterPro" id="IPR018517">
    <property type="entry name" value="tRNA_hU_synthase_CS"/>
</dbReference>
<evidence type="ECO:0000256" key="2">
    <source>
        <dbReference type="ARBA" id="ARBA00022630"/>
    </source>
</evidence>
<dbReference type="InterPro" id="IPR013785">
    <property type="entry name" value="Aldolase_TIM"/>
</dbReference>
<dbReference type="SUPFAM" id="SSF51395">
    <property type="entry name" value="FMN-linked oxidoreductases"/>
    <property type="match status" value="1"/>
</dbReference>
<dbReference type="Gene3D" id="3.20.20.70">
    <property type="entry name" value="Aldolase class I"/>
    <property type="match status" value="1"/>
</dbReference>
<dbReference type="InterPro" id="IPR044463">
    <property type="entry name" value="DUS2_DSRM"/>
</dbReference>
<organism evidence="7 8">
    <name type="scientific">Cimex lectularius</name>
    <name type="common">Bed bug</name>
    <name type="synonym">Acanthia lectularia</name>
    <dbReference type="NCBI Taxonomy" id="79782"/>
    <lineage>
        <taxon>Eukaryota</taxon>
        <taxon>Metazoa</taxon>
        <taxon>Ecdysozoa</taxon>
        <taxon>Arthropoda</taxon>
        <taxon>Hexapoda</taxon>
        <taxon>Insecta</taxon>
        <taxon>Pterygota</taxon>
        <taxon>Neoptera</taxon>
        <taxon>Paraneoptera</taxon>
        <taxon>Hemiptera</taxon>
        <taxon>Heteroptera</taxon>
        <taxon>Panheteroptera</taxon>
        <taxon>Cimicomorpha</taxon>
        <taxon>Cimicidae</taxon>
        <taxon>Cimex</taxon>
    </lineage>
</organism>
<dbReference type="KEGG" id="clec:106665664"/>
<evidence type="ECO:0000313" key="8">
    <source>
        <dbReference type="Proteomes" id="UP000494040"/>
    </source>
</evidence>
<dbReference type="CDD" id="cd19871">
    <property type="entry name" value="DSRM_DUS2L"/>
    <property type="match status" value="1"/>
</dbReference>
<dbReference type="CTD" id="54920"/>
<dbReference type="PROSITE" id="PS01136">
    <property type="entry name" value="UPF0034"/>
    <property type="match status" value="1"/>
</dbReference>
<dbReference type="SMART" id="SM00358">
    <property type="entry name" value="DSRM"/>
    <property type="match status" value="1"/>
</dbReference>
<dbReference type="GO" id="GO:0005737">
    <property type="term" value="C:cytoplasm"/>
    <property type="evidence" value="ECO:0007669"/>
    <property type="project" value="TreeGrafter"/>
</dbReference>
<evidence type="ECO:0000256" key="1">
    <source>
        <dbReference type="ARBA" id="ARBA00001917"/>
    </source>
</evidence>
<dbReference type="EnsemblMetazoa" id="XM_014392263.2">
    <property type="protein sequence ID" value="XP_014247749.1"/>
    <property type="gene ID" value="LOC106665664"/>
</dbReference>
<feature type="domain" description="DRBM" evidence="6">
    <location>
        <begin position="382"/>
        <end position="445"/>
    </location>
</feature>
<dbReference type="PANTHER" id="PTHR45936:SF1">
    <property type="entry name" value="TRNA-DIHYDROURIDINE(20) SYNTHASE [NAD(P)+]-LIKE"/>
    <property type="match status" value="1"/>
</dbReference>
<dbReference type="GO" id="GO:0017150">
    <property type="term" value="F:tRNA dihydrouridine synthase activity"/>
    <property type="evidence" value="ECO:0007669"/>
    <property type="project" value="InterPro"/>
</dbReference>
<dbReference type="Pfam" id="PF00035">
    <property type="entry name" value="dsrm"/>
    <property type="match status" value="1"/>
</dbReference>
<dbReference type="GO" id="GO:0050660">
    <property type="term" value="F:flavin adenine dinucleotide binding"/>
    <property type="evidence" value="ECO:0007669"/>
    <property type="project" value="InterPro"/>
</dbReference>
<dbReference type="CDD" id="cd02801">
    <property type="entry name" value="DUS_like_FMN"/>
    <property type="match status" value="1"/>
</dbReference>
<keyword evidence="5" id="KW-0560">Oxidoreductase</keyword>
<dbReference type="GO" id="GO:0000049">
    <property type="term" value="F:tRNA binding"/>
    <property type="evidence" value="ECO:0007669"/>
    <property type="project" value="InterPro"/>
</dbReference>
<dbReference type="OMA" id="GPIRTNS"/>
<dbReference type="InterPro" id="IPR014720">
    <property type="entry name" value="dsRBD_dom"/>
</dbReference>
<reference evidence="7" key="1">
    <citation type="submission" date="2022-01" db="UniProtKB">
        <authorList>
            <consortium name="EnsemblMetazoa"/>
        </authorList>
    </citation>
    <scope>IDENTIFICATION</scope>
</reference>
<dbReference type="InterPro" id="IPR052582">
    <property type="entry name" value="tRNA-DUS-like"/>
</dbReference>
<dbReference type="RefSeq" id="XP_014247749.1">
    <property type="nucleotide sequence ID" value="XM_014392263.2"/>
</dbReference>
<dbReference type="GeneID" id="106665664"/>
<keyword evidence="2" id="KW-0285">Flavoprotein</keyword>
<sequence>MSLMNDSINISIMAAKNSDMYKGKIILAPMVRIGTLPMRLLALEFGADLVYSEELIDWKILRSKRIFNKALNTVDFIDETDGTVVFRTCGKESGKNILQIGTCNPERALQAAKLMEDDIAGVDINMGCPKEFSIKGGMGAALLSQPEKAKAILRTLTSNLKIPVTCKVRVQEDEESTIDFCKELESCGISAIAVHGRTKHERPQHQNRNQLLKKISQSLSIPVIANGGSKEIEKYEDINKFKKDTGCSSVMLARAAEWNVSIFDKNGKLQIDKIIVKYLKLAITYDNSPSNTKYCIQNMLRELQETELGKKFLEAQTLQQMSVLWSLEEFYKEMVEQQEQNGLIGRRDVQPVGHKKICLDSDVTAMECVFIRNLYPSDPDLPKTRLLMWTKSNGLKIPQYQTIQVDKLFRSTVTVHGLRYTSTFWEKNKRWAEQGAAIVCLCSIGILDKKFLKENGVLR</sequence>
<dbReference type="GO" id="GO:0010468">
    <property type="term" value="P:regulation of gene expression"/>
    <property type="evidence" value="ECO:0007669"/>
    <property type="project" value="UniProtKB-ARBA"/>
</dbReference>
<keyword evidence="3" id="KW-0288">FMN</keyword>
<dbReference type="InterPro" id="IPR035587">
    <property type="entry name" value="DUS-like_FMN-bd"/>
</dbReference>
<evidence type="ECO:0000313" key="7">
    <source>
        <dbReference type="EnsemblMetazoa" id="XP_014247749.1"/>
    </source>
</evidence>
<comment type="cofactor">
    <cofactor evidence="1">
        <name>FMN</name>
        <dbReference type="ChEBI" id="CHEBI:58210"/>
    </cofactor>
</comment>
<name>A0A8I6RTB8_CIMLE</name>
<keyword evidence="8" id="KW-1185">Reference proteome</keyword>
<dbReference type="Pfam" id="PF01207">
    <property type="entry name" value="Dus"/>
    <property type="match status" value="1"/>
</dbReference>
<evidence type="ECO:0000259" key="6">
    <source>
        <dbReference type="SMART" id="SM00358"/>
    </source>
</evidence>
<protein>
    <recommendedName>
        <fullName evidence="6">DRBM domain-containing protein</fullName>
    </recommendedName>
</protein>
<dbReference type="PANTHER" id="PTHR45936">
    <property type="entry name" value="TRNA-DIHYDROURIDINE(20) SYNTHASE [NAD(P)+]-LIKE"/>
    <property type="match status" value="1"/>
</dbReference>
<evidence type="ECO:0000256" key="4">
    <source>
        <dbReference type="ARBA" id="ARBA00022694"/>
    </source>
</evidence>
<dbReference type="Gene3D" id="3.30.160.20">
    <property type="match status" value="1"/>
</dbReference>
<dbReference type="SUPFAM" id="SSF54768">
    <property type="entry name" value="dsRNA-binding domain-like"/>
    <property type="match status" value="1"/>
</dbReference>
<dbReference type="AlphaFoldDB" id="A0A8I6RTB8"/>
<dbReference type="Proteomes" id="UP000494040">
    <property type="component" value="Unassembled WGS sequence"/>
</dbReference>
<accession>A0A8I6RTB8</accession>
<proteinExistence type="predicted"/>
<keyword evidence="4" id="KW-0819">tRNA processing</keyword>